<proteinExistence type="predicted"/>
<reference evidence="1" key="1">
    <citation type="journal article" date="2018" name="DNA Res.">
        <title>Multiple hybrid de novo genome assembly of finger millet, an orphan allotetraploid crop.</title>
        <authorList>
            <person name="Hatakeyama M."/>
            <person name="Aluri S."/>
            <person name="Balachadran M.T."/>
            <person name="Sivarajan S.R."/>
            <person name="Patrignani A."/>
            <person name="Gruter S."/>
            <person name="Poveda L."/>
            <person name="Shimizu-Inatsugi R."/>
            <person name="Baeten J."/>
            <person name="Francoijs K.J."/>
            <person name="Nataraja K.N."/>
            <person name="Reddy Y.A.N."/>
            <person name="Phadnis S."/>
            <person name="Ravikumar R.L."/>
            <person name="Schlapbach R."/>
            <person name="Sreeman S.M."/>
            <person name="Shimizu K.K."/>
        </authorList>
    </citation>
    <scope>NUCLEOTIDE SEQUENCE</scope>
</reference>
<comment type="caution">
    <text evidence="1">The sequence shown here is derived from an EMBL/GenBank/DDBJ whole genome shotgun (WGS) entry which is preliminary data.</text>
</comment>
<organism evidence="1 2">
    <name type="scientific">Eleusine coracana subsp. coracana</name>
    <dbReference type="NCBI Taxonomy" id="191504"/>
    <lineage>
        <taxon>Eukaryota</taxon>
        <taxon>Viridiplantae</taxon>
        <taxon>Streptophyta</taxon>
        <taxon>Embryophyta</taxon>
        <taxon>Tracheophyta</taxon>
        <taxon>Spermatophyta</taxon>
        <taxon>Magnoliopsida</taxon>
        <taxon>Liliopsida</taxon>
        <taxon>Poales</taxon>
        <taxon>Poaceae</taxon>
        <taxon>PACMAD clade</taxon>
        <taxon>Chloridoideae</taxon>
        <taxon>Cynodonteae</taxon>
        <taxon>Eleusininae</taxon>
        <taxon>Eleusine</taxon>
    </lineage>
</organism>
<reference evidence="1" key="2">
    <citation type="submission" date="2021-12" db="EMBL/GenBank/DDBJ databases">
        <title>Resequencing data analysis of finger millet.</title>
        <authorList>
            <person name="Hatakeyama M."/>
            <person name="Aluri S."/>
            <person name="Balachadran M.T."/>
            <person name="Sivarajan S.R."/>
            <person name="Poveda L."/>
            <person name="Shimizu-Inatsugi R."/>
            <person name="Schlapbach R."/>
            <person name="Sreeman S.M."/>
            <person name="Shimizu K.K."/>
        </authorList>
    </citation>
    <scope>NUCLEOTIDE SEQUENCE</scope>
</reference>
<accession>A0AAV5CN60</accession>
<sequence>MCKLKGGGKGVNLQDLLVVAEDGLEEAGGSGGLQVVVSGMLENKQFLQSLASLPR</sequence>
<dbReference type="EMBL" id="BQKI01000007">
    <property type="protein sequence ID" value="GJM99590.1"/>
    <property type="molecule type" value="Genomic_DNA"/>
</dbReference>
<dbReference type="AlphaFoldDB" id="A0AAV5CN60"/>
<gene>
    <name evidence="1" type="primary">ga16710</name>
    <name evidence="1" type="ORF">PR202_ga16710</name>
</gene>
<dbReference type="Proteomes" id="UP001054889">
    <property type="component" value="Unassembled WGS sequence"/>
</dbReference>
<evidence type="ECO:0000313" key="2">
    <source>
        <dbReference type="Proteomes" id="UP001054889"/>
    </source>
</evidence>
<keyword evidence="2" id="KW-1185">Reference proteome</keyword>
<name>A0AAV5CN60_ELECO</name>
<evidence type="ECO:0000313" key="1">
    <source>
        <dbReference type="EMBL" id="GJM99590.1"/>
    </source>
</evidence>
<protein>
    <submittedName>
        <fullName evidence="1">Uncharacterized protein</fullName>
    </submittedName>
</protein>